<dbReference type="EMBL" id="BAAAUH010000005">
    <property type="protein sequence ID" value="GAA3165544.1"/>
    <property type="molecule type" value="Genomic_DNA"/>
</dbReference>
<dbReference type="InterPro" id="IPR031423">
    <property type="entry name" value="Phosphatase_SCO2771"/>
</dbReference>
<evidence type="ECO:0000313" key="1">
    <source>
        <dbReference type="EMBL" id="GAA3165544.1"/>
    </source>
</evidence>
<gene>
    <name evidence="1" type="ORF">GCM10010451_12090</name>
</gene>
<dbReference type="Pfam" id="PF15698">
    <property type="entry name" value="Phosphatase"/>
    <property type="match status" value="1"/>
</dbReference>
<evidence type="ECO:0000313" key="2">
    <source>
        <dbReference type="Proteomes" id="UP001501866"/>
    </source>
</evidence>
<sequence>MDGWRARARVGRLCACGAGCWWGRVCGCYADCAVVPRSGGGPARRRVTIASVLTTAALRAHLLTARLAGVVGTTREESLRSYRLFAARDPRVLIGLDPEWVWGERKLIALMADRCGVSADPGHVSGHDVIDPERTLAALDACAERLASAARRRVPVLLGTGHPHRLLGFYAALADALSAAGCAVLTPAHGRCVDITTRFGLRTYNLDYVRGVGLVRDAGPERSGGEPGAHTHSPLPVRVALTAAAEAGGPLPGLVIGDHGWLCGAGQLGFEAVGPADVNDPAPFVGQAEGAVSVVVPLDDGVRAGDYLPLTRYVLNRACLSR</sequence>
<protein>
    <submittedName>
        <fullName evidence="1">Phosphatase</fullName>
    </submittedName>
</protein>
<accession>A0ABP6P2V3</accession>
<name>A0ABP6P2V3_9ACTN</name>
<keyword evidence="2" id="KW-1185">Reference proteome</keyword>
<reference evidence="2" key="1">
    <citation type="journal article" date="2019" name="Int. J. Syst. Evol. Microbiol.">
        <title>The Global Catalogue of Microorganisms (GCM) 10K type strain sequencing project: providing services to taxonomists for standard genome sequencing and annotation.</title>
        <authorList>
            <consortium name="The Broad Institute Genomics Platform"/>
            <consortium name="The Broad Institute Genome Sequencing Center for Infectious Disease"/>
            <person name="Wu L."/>
            <person name="Ma J."/>
        </authorList>
    </citation>
    <scope>NUCLEOTIDE SEQUENCE [LARGE SCALE GENOMIC DNA]</scope>
    <source>
        <strain evidence="2">JCM 9095</strain>
    </source>
</reference>
<proteinExistence type="predicted"/>
<comment type="caution">
    <text evidence="1">The sequence shown here is derived from an EMBL/GenBank/DDBJ whole genome shotgun (WGS) entry which is preliminary data.</text>
</comment>
<organism evidence="1 2">
    <name type="scientific">Streptomyces virens</name>
    <dbReference type="NCBI Taxonomy" id="285572"/>
    <lineage>
        <taxon>Bacteria</taxon>
        <taxon>Bacillati</taxon>
        <taxon>Actinomycetota</taxon>
        <taxon>Actinomycetes</taxon>
        <taxon>Kitasatosporales</taxon>
        <taxon>Streptomycetaceae</taxon>
        <taxon>Streptomyces</taxon>
    </lineage>
</organism>
<dbReference type="Proteomes" id="UP001501866">
    <property type="component" value="Unassembled WGS sequence"/>
</dbReference>